<dbReference type="InterPro" id="IPR008513">
    <property type="entry name" value="tRNA(Met)_cyd_acetate_ligase"/>
</dbReference>
<feature type="binding site" evidence="3">
    <location>
        <position position="178"/>
    </location>
    <ligand>
        <name>ATP</name>
        <dbReference type="ChEBI" id="CHEBI:30616"/>
    </ligand>
</feature>
<evidence type="ECO:0000256" key="1">
    <source>
        <dbReference type="ARBA" id="ARBA00022598"/>
    </source>
</evidence>
<feature type="binding site" evidence="3">
    <location>
        <position position="153"/>
    </location>
    <ligand>
        <name>ATP</name>
        <dbReference type="ChEBI" id="CHEBI:30616"/>
    </ligand>
</feature>
<comment type="similarity">
    <text evidence="3">Belongs to the TmcAL family.</text>
</comment>
<dbReference type="EMBL" id="CP093366">
    <property type="protein sequence ID" value="UQS82547.1"/>
    <property type="molecule type" value="Genomic_DNA"/>
</dbReference>
<dbReference type="PANTHER" id="PTHR37825:SF1">
    <property type="entry name" value="TRNA(MET) CYTIDINE ACETATE LIGASE"/>
    <property type="match status" value="1"/>
</dbReference>
<dbReference type="Pfam" id="PF05636">
    <property type="entry name" value="HIGH_NTase1"/>
    <property type="match status" value="1"/>
</dbReference>
<comment type="catalytic activity">
    <reaction evidence="3">
        <text>cytidine(34) in elongator tRNA(Met) + acetate + ATP = N(4)-acetylcytidine(34) in elongator tRNA(Met) + AMP + diphosphate</text>
        <dbReference type="Rhea" id="RHEA:58144"/>
        <dbReference type="Rhea" id="RHEA-COMP:10693"/>
        <dbReference type="Rhea" id="RHEA-COMP:10694"/>
        <dbReference type="ChEBI" id="CHEBI:30089"/>
        <dbReference type="ChEBI" id="CHEBI:30616"/>
        <dbReference type="ChEBI" id="CHEBI:33019"/>
        <dbReference type="ChEBI" id="CHEBI:74900"/>
        <dbReference type="ChEBI" id="CHEBI:82748"/>
        <dbReference type="ChEBI" id="CHEBI:456215"/>
    </reaction>
</comment>
<proteinExistence type="inferred from homology"/>
<dbReference type="HAMAP" id="MF_01539">
    <property type="entry name" value="TmcAL"/>
    <property type="match status" value="1"/>
</dbReference>
<name>A0ABY4PA51_9LACO</name>
<comment type="function">
    <text evidence="3">Catalyzes the formation of N(4)-acetylcytidine (ac(4)C) at the wobble position of elongator tRNA(Met), using acetate and ATP as substrates. First activates an acetate ion to form acetyladenylate (Ac-AMP) and then transfers the acetyl group to tRNA to form ac(4)C34.</text>
</comment>
<keyword evidence="3" id="KW-0820">tRNA-binding</keyword>
<evidence type="ECO:0000313" key="4">
    <source>
        <dbReference type="EMBL" id="UQS82547.1"/>
    </source>
</evidence>
<protein>
    <recommendedName>
        <fullName evidence="3">tRNA(Met) cytidine acetate ligase</fullName>
        <ecNumber evidence="3">6.3.4.-</ecNumber>
    </recommendedName>
</protein>
<dbReference type="Gene3D" id="3.40.50.620">
    <property type="entry name" value="HUPs"/>
    <property type="match status" value="1"/>
</dbReference>
<dbReference type="NCBIfam" id="NF010191">
    <property type="entry name" value="PRK13670.1"/>
    <property type="match status" value="1"/>
</dbReference>
<dbReference type="EC" id="6.3.4.-" evidence="3"/>
<evidence type="ECO:0000256" key="2">
    <source>
        <dbReference type="ARBA" id="ARBA00022694"/>
    </source>
</evidence>
<keyword evidence="5" id="KW-1185">Reference proteome</keyword>
<dbReference type="PANTHER" id="PTHR37825">
    <property type="entry name" value="TRNA(MET) CYTIDINE ACETATE LIGASE"/>
    <property type="match status" value="1"/>
</dbReference>
<keyword evidence="3" id="KW-0067">ATP-binding</keyword>
<evidence type="ECO:0000256" key="3">
    <source>
        <dbReference type="HAMAP-Rule" id="MF_01539"/>
    </source>
</evidence>
<organism evidence="4 5">
    <name type="scientific">Bombilactobacillus folatiphilus</name>
    <dbReference type="NCBI Taxonomy" id="2923362"/>
    <lineage>
        <taxon>Bacteria</taxon>
        <taxon>Bacillati</taxon>
        <taxon>Bacillota</taxon>
        <taxon>Bacilli</taxon>
        <taxon>Lactobacillales</taxon>
        <taxon>Lactobacillaceae</taxon>
        <taxon>Bombilactobacillus</taxon>
    </lineage>
</organism>
<accession>A0ABY4PA51</accession>
<dbReference type="InterPro" id="IPR014729">
    <property type="entry name" value="Rossmann-like_a/b/a_fold"/>
</dbReference>
<keyword evidence="3" id="KW-0963">Cytoplasm</keyword>
<reference evidence="4" key="1">
    <citation type="journal article" date="2022" name="Int. J. Syst. Evol. Microbiol.">
        <title>Apilactobacillus apisilvae sp. nov., Nicolia spurrieriana gen. nov. sp. nov., Bombilactobacillus folatiphilus sp. nov. and Bombilactobacillus thymidiniphilus sp. nov., four new lactic acid bacterial isolates from stingless bees Tetragonula carbonaria and Austroplebeia australis.</title>
        <authorList>
            <person name="Oliphant S.A."/>
            <person name="Watson-Haigh N.S."/>
            <person name="Sumby K.M."/>
            <person name="Gardner J."/>
            <person name="Groom S."/>
            <person name="Jiranek V."/>
        </authorList>
    </citation>
    <scope>NUCLEOTIDE SEQUENCE</scope>
    <source>
        <strain evidence="4">SG4_D2</strain>
    </source>
</reference>
<keyword evidence="3" id="KW-0694">RNA-binding</keyword>
<feature type="binding site" evidence="3">
    <location>
        <begin position="7"/>
        <end position="20"/>
    </location>
    <ligand>
        <name>ATP</name>
        <dbReference type="ChEBI" id="CHEBI:30616"/>
    </ligand>
</feature>
<keyword evidence="3" id="KW-0547">Nucleotide-binding</keyword>
<keyword evidence="2 3" id="KW-0819">tRNA processing</keyword>
<sequence>MKICGVIAEYNPFHNGHLWQIQQIRQRLHSDVLIVVMAGNFVQRGEMAIVNKWSRTQMALDAGVDLVVELPFAGAVQPADLFAREAMLILQQLQVTDLVFGTENSTLDYQQLGQQVEQAMQTTHFLTDYHQTYATQFNQVLQDQLGLTLTEPNELLGVAYAQAAIKIKYPIRLVPFARHGKAQHDQLTLGRKFSSASAIRQAILQQRDYAMSLPDFVLSNLGTQFLDWNQVFIFLKYRILTSSLAELTQIYQMNEGLEYKFKQEIIKSSDFATFLYRIKSKRYTFSRLRRLCLYVLLNVTTEQMQEMWSQRYLQILGFNAIGQQHLHALRKQVSWPLITKVTQKLGNGSGRMAHAVQIDRFLTLFGQPEQNFGHQPLRK</sequence>
<keyword evidence="1 3" id="KW-0436">Ligase</keyword>
<gene>
    <name evidence="3" type="primary">tmcAL</name>
    <name evidence="4" type="ORF">MOO45_02535</name>
</gene>
<dbReference type="Proteomes" id="UP000831495">
    <property type="component" value="Chromosome"/>
</dbReference>
<evidence type="ECO:0000313" key="5">
    <source>
        <dbReference type="Proteomes" id="UP000831495"/>
    </source>
</evidence>
<comment type="subcellular location">
    <subcellularLocation>
        <location evidence="3">Cytoplasm</location>
    </subcellularLocation>
</comment>
<dbReference type="SUPFAM" id="SSF52374">
    <property type="entry name" value="Nucleotidylyl transferase"/>
    <property type="match status" value="1"/>
</dbReference>
<dbReference type="RefSeq" id="WP_249514825.1">
    <property type="nucleotide sequence ID" value="NZ_CP093366.1"/>
</dbReference>
<comment type="caution">
    <text evidence="3">Lacks conserved residue(s) required for the propagation of feature annotation.</text>
</comment>
<feature type="binding site" evidence="3">
    <location>
        <position position="101"/>
    </location>
    <ligand>
        <name>ATP</name>
        <dbReference type="ChEBI" id="CHEBI:30616"/>
    </ligand>
</feature>